<evidence type="ECO:0000313" key="5">
    <source>
        <dbReference type="Proteomes" id="UP001151760"/>
    </source>
</evidence>
<name>A0ABQ5I0R7_9ASTR</name>
<keyword evidence="1" id="KW-0547">Nucleotide-binding</keyword>
<evidence type="ECO:0000259" key="3">
    <source>
        <dbReference type="Pfam" id="PF21530"/>
    </source>
</evidence>
<dbReference type="CDD" id="cd18809">
    <property type="entry name" value="SF1_C_RecD"/>
    <property type="match status" value="1"/>
</dbReference>
<dbReference type="Pfam" id="PF21530">
    <property type="entry name" value="Pif1_2B_dom"/>
    <property type="match status" value="1"/>
</dbReference>
<feature type="domain" description="DNA helicase Pif1-like DEAD-box helicase" evidence="2">
    <location>
        <begin position="286"/>
        <end position="401"/>
    </location>
</feature>
<keyword evidence="5" id="KW-1185">Reference proteome</keyword>
<evidence type="ECO:0000313" key="4">
    <source>
        <dbReference type="EMBL" id="GJT93726.1"/>
    </source>
</evidence>
<evidence type="ECO:0000256" key="1">
    <source>
        <dbReference type="RuleBase" id="RU363044"/>
    </source>
</evidence>
<keyword evidence="1" id="KW-0234">DNA repair</keyword>
<dbReference type="EC" id="5.6.2.3" evidence="1"/>
<dbReference type="Proteomes" id="UP001151760">
    <property type="component" value="Unassembled WGS sequence"/>
</dbReference>
<comment type="caution">
    <text evidence="4">The sequence shown here is derived from an EMBL/GenBank/DDBJ whole genome shotgun (WGS) entry which is preliminary data.</text>
</comment>
<dbReference type="SUPFAM" id="SSF52540">
    <property type="entry name" value="P-loop containing nucleoside triphosphate hydrolases"/>
    <property type="match status" value="2"/>
</dbReference>
<protein>
    <recommendedName>
        <fullName evidence="1">ATP-dependent DNA helicase</fullName>
        <ecNumber evidence="1">5.6.2.3</ecNumber>
    </recommendedName>
</protein>
<gene>
    <name evidence="4" type="ORF">Tco_1082571</name>
</gene>
<evidence type="ECO:0000259" key="2">
    <source>
        <dbReference type="Pfam" id="PF05970"/>
    </source>
</evidence>
<proteinExistence type="inferred from homology"/>
<feature type="domain" description="DNA helicase Pif1-like 2B" evidence="3">
    <location>
        <begin position="499"/>
        <end position="544"/>
    </location>
</feature>
<dbReference type="InterPro" id="IPR027417">
    <property type="entry name" value="P-loop_NTPase"/>
</dbReference>
<keyword evidence="1" id="KW-0067">ATP-binding</keyword>
<comment type="cofactor">
    <cofactor evidence="1">
        <name>Mg(2+)</name>
        <dbReference type="ChEBI" id="CHEBI:18420"/>
    </cofactor>
</comment>
<keyword evidence="1" id="KW-0233">DNA recombination</keyword>
<sequence length="662" mass="74725">VGSIKYLFKYINKGPDRVSATIDGEEVDEIKDYLNCRIWTLRKQGKSLGRIHHVPPSWGELYYLRAILNKVRGPMEWDNLKKVGDVLYPTYKDACYARGLLQDDKDMSRPEVVWEKTWTVMAADVLNVERIKQKKPGLELSDIQRKNICLTYIECMLRSNNRSLKDIQNMPYLAGEYMMDGYNRLIFDETSYDQDKLKEHHVKLYGSLTPIQKDIYSTVMDAVDNDKGGMFFVYGYGGTGKTYLYKTMSAALRSKGEIVLNVASSGIAALLLEGGRTAHSRFAIPINDEAPMVNRHFYEAFDRTLRDICPTDPTVASDKVFGGKVFLFGGNFRQILPVITNGSRQNVVNATINASYLWQKCTILRLTVNMRLGSRATQSKKKEIQDFADWILDIGNGKVGGANDGVSTVVFSDNMLIPETDDDVGAIIDDTYPNLLRNLWHPTFFQEKAILAPTHEMVDIINQRMLSLLIGDEKEYESLDSVCLTDDDSNFDDSIYTTEFLNGIRMSGIPHHSIKLKIGTPIMLMRNIDQRAGLCIGIRLQVLRMADNIIEAKIISGGSVGTICAIPRMIISLTDTKMPFKLNRRQFPIQVCFAMTINKSQGHTLSHVGLFLRRPVFSHGQLYVAVSRVKSKKGLKVLCSDKDGNYTNSTTNVVYKEVLGRI</sequence>
<dbReference type="Pfam" id="PF05970">
    <property type="entry name" value="PIF1"/>
    <property type="match status" value="1"/>
</dbReference>
<reference evidence="4" key="2">
    <citation type="submission" date="2022-01" db="EMBL/GenBank/DDBJ databases">
        <authorList>
            <person name="Yamashiro T."/>
            <person name="Shiraishi A."/>
            <person name="Satake H."/>
            <person name="Nakayama K."/>
        </authorList>
    </citation>
    <scope>NUCLEOTIDE SEQUENCE</scope>
</reference>
<comment type="similarity">
    <text evidence="1">Belongs to the helicase family.</text>
</comment>
<dbReference type="EMBL" id="BQNB010020230">
    <property type="protein sequence ID" value="GJT93726.1"/>
    <property type="molecule type" value="Genomic_DNA"/>
</dbReference>
<reference evidence="4" key="1">
    <citation type="journal article" date="2022" name="Int. J. Mol. Sci.">
        <title>Draft Genome of Tanacetum Coccineum: Genomic Comparison of Closely Related Tanacetum-Family Plants.</title>
        <authorList>
            <person name="Yamashiro T."/>
            <person name="Shiraishi A."/>
            <person name="Nakayama K."/>
            <person name="Satake H."/>
        </authorList>
    </citation>
    <scope>NUCLEOTIDE SEQUENCE</scope>
</reference>
<dbReference type="InterPro" id="IPR049163">
    <property type="entry name" value="Pif1-like_2B_dom"/>
</dbReference>
<dbReference type="InterPro" id="IPR010285">
    <property type="entry name" value="DNA_helicase_pif1-like_DEAD"/>
</dbReference>
<dbReference type="PANTHER" id="PTHR10492:SF101">
    <property type="entry name" value="ATP-DEPENDENT DNA HELICASE"/>
    <property type="match status" value="1"/>
</dbReference>
<feature type="non-terminal residue" evidence="4">
    <location>
        <position position="1"/>
    </location>
</feature>
<comment type="catalytic activity">
    <reaction evidence="1">
        <text>ATP + H2O = ADP + phosphate + H(+)</text>
        <dbReference type="Rhea" id="RHEA:13065"/>
        <dbReference type="ChEBI" id="CHEBI:15377"/>
        <dbReference type="ChEBI" id="CHEBI:15378"/>
        <dbReference type="ChEBI" id="CHEBI:30616"/>
        <dbReference type="ChEBI" id="CHEBI:43474"/>
        <dbReference type="ChEBI" id="CHEBI:456216"/>
        <dbReference type="EC" id="5.6.2.3"/>
    </reaction>
</comment>
<organism evidence="4 5">
    <name type="scientific">Tanacetum coccineum</name>
    <dbReference type="NCBI Taxonomy" id="301880"/>
    <lineage>
        <taxon>Eukaryota</taxon>
        <taxon>Viridiplantae</taxon>
        <taxon>Streptophyta</taxon>
        <taxon>Embryophyta</taxon>
        <taxon>Tracheophyta</taxon>
        <taxon>Spermatophyta</taxon>
        <taxon>Magnoliopsida</taxon>
        <taxon>eudicotyledons</taxon>
        <taxon>Gunneridae</taxon>
        <taxon>Pentapetalae</taxon>
        <taxon>asterids</taxon>
        <taxon>campanulids</taxon>
        <taxon>Asterales</taxon>
        <taxon>Asteraceae</taxon>
        <taxon>Asteroideae</taxon>
        <taxon>Anthemideae</taxon>
        <taxon>Anthemidinae</taxon>
        <taxon>Tanacetum</taxon>
    </lineage>
</organism>
<accession>A0ABQ5I0R7</accession>
<keyword evidence="1" id="KW-0347">Helicase</keyword>
<keyword evidence="1" id="KW-0227">DNA damage</keyword>
<dbReference type="Gene3D" id="3.40.50.300">
    <property type="entry name" value="P-loop containing nucleotide triphosphate hydrolases"/>
    <property type="match status" value="2"/>
</dbReference>
<keyword evidence="1" id="KW-0378">Hydrolase</keyword>
<dbReference type="PANTHER" id="PTHR10492">
    <property type="match status" value="1"/>
</dbReference>